<evidence type="ECO:0000256" key="6">
    <source>
        <dbReference type="ARBA" id="ARBA00022692"/>
    </source>
</evidence>
<dbReference type="Pfam" id="PF05658">
    <property type="entry name" value="YadA_head"/>
    <property type="match status" value="4"/>
</dbReference>
<evidence type="ECO:0000256" key="3">
    <source>
        <dbReference type="ARBA" id="ARBA00005848"/>
    </source>
</evidence>
<comment type="subcellular location">
    <subcellularLocation>
        <location evidence="2">Cell outer membrane</location>
    </subcellularLocation>
    <subcellularLocation>
        <location evidence="1">Cell surface</location>
    </subcellularLocation>
</comment>
<evidence type="ECO:0000256" key="10">
    <source>
        <dbReference type="ARBA" id="ARBA00023237"/>
    </source>
</evidence>
<evidence type="ECO:0000256" key="2">
    <source>
        <dbReference type="ARBA" id="ARBA00004442"/>
    </source>
</evidence>
<feature type="domain" description="Trimeric autotransporter adhesin YadA-like stalk" evidence="14">
    <location>
        <begin position="354"/>
        <end position="396"/>
    </location>
</feature>
<gene>
    <name evidence="15" type="primary">upaG</name>
    <name evidence="15" type="ORF">LMG23994_04217</name>
</gene>
<accession>A0ABM8XHN0</accession>
<comment type="similarity">
    <text evidence="3">Belongs to the autotransporter-2 (AT-2) (TC 1.B.40) family.</text>
</comment>
<keyword evidence="9" id="KW-0472">Membrane</keyword>
<keyword evidence="5" id="KW-1134">Transmembrane beta strand</keyword>
<reference evidence="15 16" key="1">
    <citation type="submission" date="2021-08" db="EMBL/GenBank/DDBJ databases">
        <authorList>
            <person name="Peeters C."/>
        </authorList>
    </citation>
    <scope>NUCLEOTIDE SEQUENCE [LARGE SCALE GENOMIC DNA]</scope>
    <source>
        <strain evidence="15 16">LMG 23994</strain>
    </source>
</reference>
<name>A0ABM8XHN0_9BURK</name>
<dbReference type="InterPro" id="IPR045584">
    <property type="entry name" value="Pilin-like"/>
</dbReference>
<evidence type="ECO:0000256" key="8">
    <source>
        <dbReference type="ARBA" id="ARBA00022927"/>
    </source>
</evidence>
<organism evidence="15 16">
    <name type="scientific">Cupriavidus pinatubonensis</name>
    <dbReference type="NCBI Taxonomy" id="248026"/>
    <lineage>
        <taxon>Bacteria</taxon>
        <taxon>Pseudomonadati</taxon>
        <taxon>Pseudomonadota</taxon>
        <taxon>Betaproteobacteria</taxon>
        <taxon>Burkholderiales</taxon>
        <taxon>Burkholderiaceae</taxon>
        <taxon>Cupriavidus</taxon>
    </lineage>
</organism>
<dbReference type="Pfam" id="PF03895">
    <property type="entry name" value="YadA_anchor"/>
    <property type="match status" value="1"/>
</dbReference>
<evidence type="ECO:0000313" key="16">
    <source>
        <dbReference type="Proteomes" id="UP000701702"/>
    </source>
</evidence>
<feature type="chain" id="PRO_5046493349" evidence="11">
    <location>
        <begin position="34"/>
        <end position="492"/>
    </location>
</feature>
<evidence type="ECO:0000256" key="9">
    <source>
        <dbReference type="ARBA" id="ARBA00023136"/>
    </source>
</evidence>
<protein>
    <submittedName>
        <fullName evidence="15">Autotransporter adhesin UpaG</fullName>
    </submittedName>
</protein>
<feature type="domain" description="Trimeric autotransporter adhesin YadA-like C-terminal membrane anchor" evidence="12">
    <location>
        <begin position="432"/>
        <end position="492"/>
    </location>
</feature>
<evidence type="ECO:0000259" key="14">
    <source>
        <dbReference type="Pfam" id="PF05662"/>
    </source>
</evidence>
<feature type="signal peptide" evidence="11">
    <location>
        <begin position="1"/>
        <end position="33"/>
    </location>
</feature>
<dbReference type="Gene3D" id="3.30.1300.30">
    <property type="entry name" value="GSPII I/J protein-like"/>
    <property type="match status" value="1"/>
</dbReference>
<keyword evidence="6" id="KW-0812">Transmembrane</keyword>
<dbReference type="InterPro" id="IPR008640">
    <property type="entry name" value="Adhesin_Head_dom"/>
</dbReference>
<keyword evidence="4" id="KW-0813">Transport</keyword>
<proteinExistence type="inferred from homology"/>
<evidence type="ECO:0000256" key="4">
    <source>
        <dbReference type="ARBA" id="ARBA00022448"/>
    </source>
</evidence>
<dbReference type="CDD" id="cd12820">
    <property type="entry name" value="LbR_YadA-like"/>
    <property type="match status" value="2"/>
</dbReference>
<feature type="domain" description="Trimeric autotransporter adhesin YadA-like head" evidence="13">
    <location>
        <begin position="215"/>
        <end position="241"/>
    </location>
</feature>
<evidence type="ECO:0000259" key="13">
    <source>
        <dbReference type="Pfam" id="PF05658"/>
    </source>
</evidence>
<evidence type="ECO:0000256" key="1">
    <source>
        <dbReference type="ARBA" id="ARBA00004241"/>
    </source>
</evidence>
<dbReference type="InterPro" id="IPR011049">
    <property type="entry name" value="Serralysin-like_metalloprot_C"/>
</dbReference>
<evidence type="ECO:0000256" key="5">
    <source>
        <dbReference type="ARBA" id="ARBA00022452"/>
    </source>
</evidence>
<dbReference type="SUPFAM" id="SSF54523">
    <property type="entry name" value="Pili subunits"/>
    <property type="match status" value="1"/>
</dbReference>
<dbReference type="InterPro" id="IPR008635">
    <property type="entry name" value="Coiled_stalk_dom"/>
</dbReference>
<evidence type="ECO:0000256" key="11">
    <source>
        <dbReference type="SAM" id="SignalP"/>
    </source>
</evidence>
<dbReference type="Gene3D" id="2.150.10.10">
    <property type="entry name" value="Serralysin-like metalloprotease, C-terminal"/>
    <property type="match status" value="2"/>
</dbReference>
<feature type="domain" description="Trimeric autotransporter adhesin YadA-like head" evidence="13">
    <location>
        <begin position="132"/>
        <end position="155"/>
    </location>
</feature>
<keyword evidence="7 11" id="KW-0732">Signal</keyword>
<dbReference type="Gene3D" id="1.20.5.170">
    <property type="match status" value="1"/>
</dbReference>
<keyword evidence="16" id="KW-1185">Reference proteome</keyword>
<sequence>MNKTYRSIRSTCRLIACATLAVTAGLGMRTAFAFMPIGTGASGSSSDLVIGDNAKGDTTPTYFWIVPDKDPGGNAIPSVGTTIVGNYANANEYAGVTLFGDHTYATGNGAVAFGPNASAGTVATAVGNDSMASGKWSLAFGARSYASADASVALGGMSTASGAYSNAVGVYANASGYGSFAGGFASAAGWGGIAIGLGATQTDDNGVALGALASAGGTSSVAIGYGAHTSSADAIALGKNASALGDRSISIGTGSTVTGARSGAIGDPNTVTGSGSYALGNDNNIGADNAFVMGNNVTAPAGLNGVVVLGNGSTVSAATPVPGMTMNGVAYTFAGGSPAAGDVVSVGSAAAPRQIQNVAAGRISADSTDAINGSQLYATNQAVNENTQDIANLNQQIGGNTQAISNLSNRIDGAQRDANAGTASAMALAGLPQSVLPGKGMVALAGSTYSGQSALALGVSKLSDSGRWVFKGGVTSNTRRNVGATVGAGFHW</sequence>
<feature type="domain" description="Trimeric autotransporter adhesin YadA-like head" evidence="13">
    <location>
        <begin position="243"/>
        <end position="266"/>
    </location>
</feature>
<evidence type="ECO:0000256" key="7">
    <source>
        <dbReference type="ARBA" id="ARBA00022729"/>
    </source>
</evidence>
<dbReference type="Proteomes" id="UP000701702">
    <property type="component" value="Unassembled WGS sequence"/>
</dbReference>
<dbReference type="EMBL" id="CAJZAF010000025">
    <property type="protein sequence ID" value="CAG9179673.1"/>
    <property type="molecule type" value="Genomic_DNA"/>
</dbReference>
<dbReference type="Pfam" id="PF05662">
    <property type="entry name" value="YadA_stalk"/>
    <property type="match status" value="1"/>
</dbReference>
<feature type="domain" description="Trimeric autotransporter adhesin YadA-like head" evidence="13">
    <location>
        <begin position="100"/>
        <end position="117"/>
    </location>
</feature>
<keyword evidence="8" id="KW-0653">Protein transport</keyword>
<keyword evidence="10" id="KW-0998">Cell outer membrane</keyword>
<dbReference type="SUPFAM" id="SSF101967">
    <property type="entry name" value="Adhesin YadA, collagen-binding domain"/>
    <property type="match status" value="2"/>
</dbReference>
<evidence type="ECO:0000259" key="12">
    <source>
        <dbReference type="Pfam" id="PF03895"/>
    </source>
</evidence>
<comment type="caution">
    <text evidence="15">The sequence shown here is derived from an EMBL/GenBank/DDBJ whole genome shotgun (WGS) entry which is preliminary data.</text>
</comment>
<dbReference type="InterPro" id="IPR005594">
    <property type="entry name" value="YadA_C"/>
</dbReference>
<evidence type="ECO:0000313" key="15">
    <source>
        <dbReference type="EMBL" id="CAG9179673.1"/>
    </source>
</evidence>